<dbReference type="InterPro" id="IPR038475">
    <property type="entry name" value="RecG_C_sf"/>
</dbReference>
<gene>
    <name evidence="3" type="ORF">G4Y79_18340</name>
</gene>
<evidence type="ECO:0000256" key="1">
    <source>
        <dbReference type="SAM" id="MobiDB-lite"/>
    </source>
</evidence>
<feature type="region of interest" description="Disordered" evidence="1">
    <location>
        <begin position="92"/>
        <end position="200"/>
    </location>
</feature>
<proteinExistence type="predicted"/>
<dbReference type="Pfam" id="PF04326">
    <property type="entry name" value="SLFN_AlbA_2"/>
    <property type="match status" value="1"/>
</dbReference>
<accession>A0A7S8E766</accession>
<protein>
    <submittedName>
        <fullName evidence="3">Putative DNA binding domain-containing protein</fullName>
    </submittedName>
</protein>
<dbReference type="PANTHER" id="PTHR30595:SF6">
    <property type="entry name" value="SCHLAFEN ALBA-2 DOMAIN-CONTAINING PROTEIN"/>
    <property type="match status" value="1"/>
</dbReference>
<evidence type="ECO:0000313" key="3">
    <source>
        <dbReference type="EMBL" id="QPC81633.1"/>
    </source>
</evidence>
<dbReference type="Gene3D" id="3.30.565.60">
    <property type="match status" value="1"/>
</dbReference>
<dbReference type="KEGG" id="pmet:G4Y79_18340"/>
<feature type="compositionally biased region" description="Basic and acidic residues" evidence="1">
    <location>
        <begin position="162"/>
        <end position="178"/>
    </location>
</feature>
<dbReference type="EMBL" id="CP062983">
    <property type="protein sequence ID" value="QPC81633.1"/>
    <property type="molecule type" value="Genomic_DNA"/>
</dbReference>
<dbReference type="Pfam" id="PF13749">
    <property type="entry name" value="HATPase_c_4"/>
    <property type="match status" value="1"/>
</dbReference>
<dbReference type="InterPro" id="IPR038461">
    <property type="entry name" value="Schlafen_AlbA_2_dom_sf"/>
</dbReference>
<organism evidence="3 4">
    <name type="scientific">Phototrophicus methaneseepsis</name>
    <dbReference type="NCBI Taxonomy" id="2710758"/>
    <lineage>
        <taxon>Bacteria</taxon>
        <taxon>Bacillati</taxon>
        <taxon>Chloroflexota</taxon>
        <taxon>Candidatus Thermofontia</taxon>
        <taxon>Phototrophicales</taxon>
        <taxon>Phototrophicaceae</taxon>
        <taxon>Phototrophicus</taxon>
    </lineage>
</organism>
<feature type="compositionally biased region" description="Basic and acidic residues" evidence="1">
    <location>
        <begin position="119"/>
        <end position="152"/>
    </location>
</feature>
<dbReference type="Gene3D" id="1.10.10.10">
    <property type="entry name" value="Winged helix-like DNA-binding domain superfamily/Winged helix DNA-binding domain"/>
    <property type="match status" value="1"/>
</dbReference>
<evidence type="ECO:0000313" key="4">
    <source>
        <dbReference type="Proteomes" id="UP000594468"/>
    </source>
</evidence>
<dbReference type="InterPro" id="IPR036388">
    <property type="entry name" value="WH-like_DNA-bd_sf"/>
</dbReference>
<name>A0A7S8E766_9CHLR</name>
<keyword evidence="4" id="KW-1185">Reference proteome</keyword>
<dbReference type="Proteomes" id="UP000594468">
    <property type="component" value="Chromosome"/>
</dbReference>
<dbReference type="Gene3D" id="3.30.950.30">
    <property type="entry name" value="Schlafen, AAA domain"/>
    <property type="match status" value="1"/>
</dbReference>
<dbReference type="AlphaFoldDB" id="A0A7S8E766"/>
<dbReference type="RefSeq" id="WP_195169704.1">
    <property type="nucleotide sequence ID" value="NZ_CP062983.1"/>
</dbReference>
<dbReference type="InterPro" id="IPR007421">
    <property type="entry name" value="Schlafen_AlbA_2_dom"/>
</dbReference>
<evidence type="ECO:0000259" key="2">
    <source>
        <dbReference type="Pfam" id="PF04326"/>
    </source>
</evidence>
<dbReference type="PANTHER" id="PTHR30595">
    <property type="entry name" value="GLPR-RELATED TRANSCRIPTIONAL REPRESSOR"/>
    <property type="match status" value="1"/>
</dbReference>
<reference evidence="3 4" key="1">
    <citation type="submission" date="2020-02" db="EMBL/GenBank/DDBJ databases">
        <authorList>
            <person name="Zheng R.K."/>
            <person name="Sun C.M."/>
        </authorList>
    </citation>
    <scope>NUCLEOTIDE SEQUENCE [LARGE SCALE GENOMIC DNA]</scope>
    <source>
        <strain evidence="4">rifampicinis</strain>
    </source>
</reference>
<sequence>MLNNTFIRGGAGPRLAFMEKADPQQLAETLVALANTEGGTILIGLTPEGKQGQHTIRPDDVQQAMKAADDLYNPPVVVDKWEEAEISASRLPIDDEDELATEDKAKSNGKVESQATAKNSDDSKADSKADDKTDSDKTADAKANDAKAEQEGAKAATAADNTKNKAESKTEDKSDSKADASNTDGDDKKAADDEDVEDTSSDKFTVYAIRVPRSIELHAMGDGRVLIRSGARNRPLGGQEILRLASAKSTGAFESEIVPGATRDDFSRKMIDEYLEKRAERTKRPYNGKVDDLLTEIGAITSDGQPTVTGVLLFCEYPQQWLPQSSVVFAKFVGTTPRGESGLAGYTRREELTGPLPRLIEASWNLIWSEMAVSAVVKGLEREEKTEYPQFAVREAIVNAICHRDYRLRGRRVELRMYSDRLEVISPGGLPGFITIENIKDEHFSRNPRIVNGLFQWGYIEELGLGIDRMIEVMEQAGHRPPTFDARPYSFAVTLLNEREKPKPPEWVRNTNHRQARALQYIREQGSITNREYRGLCEGVSAETLRLDLVDMVEKGILIKVGSKKGTHYILK</sequence>
<feature type="domain" description="Schlafen AlbA-2" evidence="2">
    <location>
        <begin position="22"/>
        <end position="78"/>
    </location>
</feature>